<accession>A0A2W6AK23</accession>
<dbReference type="Pfam" id="PF00528">
    <property type="entry name" value="BPD_transp_1"/>
    <property type="match status" value="1"/>
</dbReference>
<evidence type="ECO:0000256" key="3">
    <source>
        <dbReference type="ARBA" id="ARBA00022989"/>
    </source>
</evidence>
<evidence type="ECO:0000313" key="7">
    <source>
        <dbReference type="EMBL" id="PZR78081.1"/>
    </source>
</evidence>
<reference evidence="7 8" key="1">
    <citation type="journal article" date="2017" name="Nature">
        <title>Atmospheric trace gases support primary production in Antarctic desert surface soil.</title>
        <authorList>
            <person name="Ji M."/>
            <person name="Greening C."/>
            <person name="Vanwonterghem I."/>
            <person name="Carere C.R."/>
            <person name="Bay S.K."/>
            <person name="Steen J.A."/>
            <person name="Montgomery K."/>
            <person name="Lines T."/>
            <person name="Beardall J."/>
            <person name="van Dorst J."/>
            <person name="Snape I."/>
            <person name="Stott M.B."/>
            <person name="Hugenholtz P."/>
            <person name="Ferrari B.C."/>
        </authorList>
    </citation>
    <scope>NUCLEOTIDE SEQUENCE [LARGE SCALE GENOMIC DNA]</scope>
    <source>
        <strain evidence="7">RRmetagenome_bin12</strain>
    </source>
</reference>
<evidence type="ECO:0000256" key="5">
    <source>
        <dbReference type="RuleBase" id="RU363032"/>
    </source>
</evidence>
<dbReference type="AlphaFoldDB" id="A0A2W6AK23"/>
<keyword evidence="4 5" id="KW-0472">Membrane</keyword>
<dbReference type="PANTHER" id="PTHR43376">
    <property type="entry name" value="OLIGOPEPTIDE TRANSPORT SYSTEM PERMEASE PROTEIN"/>
    <property type="match status" value="1"/>
</dbReference>
<dbReference type="GO" id="GO:0005886">
    <property type="term" value="C:plasma membrane"/>
    <property type="evidence" value="ECO:0007669"/>
    <property type="project" value="UniProtKB-SubCell"/>
</dbReference>
<comment type="caution">
    <text evidence="7">The sequence shown here is derived from an EMBL/GenBank/DDBJ whole genome shotgun (WGS) entry which is preliminary data.</text>
</comment>
<dbReference type="Proteomes" id="UP000248724">
    <property type="component" value="Unassembled WGS sequence"/>
</dbReference>
<gene>
    <name evidence="7" type="ORF">DLM65_14070</name>
</gene>
<evidence type="ECO:0000313" key="8">
    <source>
        <dbReference type="Proteomes" id="UP000248724"/>
    </source>
</evidence>
<comment type="subcellular location">
    <subcellularLocation>
        <location evidence="5">Cell membrane</location>
        <topology evidence="5">Multi-pass membrane protein</topology>
    </subcellularLocation>
    <subcellularLocation>
        <location evidence="1">Membrane</location>
        <topology evidence="1">Multi-pass membrane protein</topology>
    </subcellularLocation>
</comment>
<dbReference type="SUPFAM" id="SSF161098">
    <property type="entry name" value="MetI-like"/>
    <property type="match status" value="1"/>
</dbReference>
<feature type="transmembrane region" description="Helical" evidence="5">
    <location>
        <begin position="84"/>
        <end position="107"/>
    </location>
</feature>
<sequence length="116" mass="12760">MLMRASMVSELGADYLLAGRVKGLRERRLKYGYAARNALLPVVTLMALEVGFAITGSIFIETVFAYPGMGRLVFDSVAFRDYPVLQACFLVLTLVVVTLNLAVDLLYARLDPRVAA</sequence>
<evidence type="ECO:0000256" key="2">
    <source>
        <dbReference type="ARBA" id="ARBA00022692"/>
    </source>
</evidence>
<dbReference type="GO" id="GO:0055085">
    <property type="term" value="P:transmembrane transport"/>
    <property type="evidence" value="ECO:0007669"/>
    <property type="project" value="InterPro"/>
</dbReference>
<keyword evidence="3 5" id="KW-1133">Transmembrane helix</keyword>
<keyword evidence="5" id="KW-0813">Transport</keyword>
<keyword evidence="2 5" id="KW-0812">Transmembrane</keyword>
<evidence type="ECO:0000256" key="1">
    <source>
        <dbReference type="ARBA" id="ARBA00004141"/>
    </source>
</evidence>
<protein>
    <recommendedName>
        <fullName evidence="6">ABC transmembrane type-1 domain-containing protein</fullName>
    </recommendedName>
</protein>
<feature type="transmembrane region" description="Helical" evidence="5">
    <location>
        <begin position="38"/>
        <end position="64"/>
    </location>
</feature>
<dbReference type="InterPro" id="IPR000515">
    <property type="entry name" value="MetI-like"/>
</dbReference>
<dbReference type="Gene3D" id="1.10.3720.10">
    <property type="entry name" value="MetI-like"/>
    <property type="match status" value="1"/>
</dbReference>
<name>A0A2W6AK23_9BACT</name>
<dbReference type="PANTHER" id="PTHR43376:SF1">
    <property type="entry name" value="OLIGOPEPTIDE TRANSPORT SYSTEM PERMEASE PROTEIN"/>
    <property type="match status" value="1"/>
</dbReference>
<comment type="similarity">
    <text evidence="5">Belongs to the binding-protein-dependent transport system permease family.</text>
</comment>
<evidence type="ECO:0000259" key="6">
    <source>
        <dbReference type="PROSITE" id="PS50928"/>
    </source>
</evidence>
<organism evidence="7 8">
    <name type="scientific">Candidatus Aeolococcus gillhamiae</name>
    <dbReference type="NCBI Taxonomy" id="3127015"/>
    <lineage>
        <taxon>Bacteria</taxon>
        <taxon>Bacillati</taxon>
        <taxon>Candidatus Dormiibacterota</taxon>
        <taxon>Candidatus Dormibacteria</taxon>
        <taxon>Candidatus Aeolococcales</taxon>
        <taxon>Candidatus Aeolococcaceae</taxon>
        <taxon>Candidatus Aeolococcus</taxon>
    </lineage>
</organism>
<dbReference type="PROSITE" id="PS50928">
    <property type="entry name" value="ABC_TM1"/>
    <property type="match status" value="1"/>
</dbReference>
<evidence type="ECO:0000256" key="4">
    <source>
        <dbReference type="ARBA" id="ARBA00023136"/>
    </source>
</evidence>
<dbReference type="EMBL" id="QHBU01000270">
    <property type="protein sequence ID" value="PZR78081.1"/>
    <property type="molecule type" value="Genomic_DNA"/>
</dbReference>
<proteinExistence type="inferred from homology"/>
<dbReference type="InterPro" id="IPR035906">
    <property type="entry name" value="MetI-like_sf"/>
</dbReference>
<feature type="domain" description="ABC transmembrane type-1" evidence="6">
    <location>
        <begin position="1"/>
        <end position="103"/>
    </location>
</feature>